<feature type="region of interest" description="Disordered" evidence="1">
    <location>
        <begin position="130"/>
        <end position="252"/>
    </location>
</feature>
<sequence>MAWFPQLTSRAVQMYKTFQGAGCTTNYHNTKTEIEQKIDALYNEPKQFCNKCKGLKKNIIKKNRELQNCYKSSNLLSIVSTDNIIKFINSCPDSNCRYPTITSNKPVKSKQRIENPCSVNGRCTETVATPKAQKVKTSPALDAEDPKVRSPKVHVSSEQVREHVNAQESQQEIRSVEAKQDIKPSGNSVGSEPETSGPNVTSNFSPSGESENKTQSFSLLANPANNQLGTGLKDSASQNPPEGESDFPDTTELTNLHRSNIQNGPNIVQDVNNESATSHSNGHLNLVSKISCPGDSIAEAIGSSYTCPRTADRVHYTEQSPDMKAIPDGDTHSGIDDNGSIAVLSVPSKGDNGDLAEYSFTLKQAVSVISSQLRDPDHKNSCPAGAISVENDNETSCNAENGNGLVTDNGNKSDIFSKFVDAISNKDHIVQASAPMGIVLLLGLLFKFTPLWRVLTKKNRKKGAVINEELNSVLQEPSIMDDERSIPFSYGAFEYSAFDQNVY</sequence>
<evidence type="ECO:0000256" key="2">
    <source>
        <dbReference type="SAM" id="Phobius"/>
    </source>
</evidence>
<proteinExistence type="predicted"/>
<feature type="compositionally biased region" description="Polar residues" evidence="1">
    <location>
        <begin position="185"/>
        <end position="240"/>
    </location>
</feature>
<evidence type="ECO:0000313" key="3">
    <source>
        <dbReference type="EMBL" id="KMZ76595.1"/>
    </source>
</evidence>
<evidence type="ECO:0000256" key="1">
    <source>
        <dbReference type="SAM" id="MobiDB-lite"/>
    </source>
</evidence>
<organism evidence="3 4">
    <name type="scientific">Plasmodium vivax India VII</name>
    <dbReference type="NCBI Taxonomy" id="1077284"/>
    <lineage>
        <taxon>Eukaryota</taxon>
        <taxon>Sar</taxon>
        <taxon>Alveolata</taxon>
        <taxon>Apicomplexa</taxon>
        <taxon>Aconoidasida</taxon>
        <taxon>Haemosporida</taxon>
        <taxon>Plasmodiidae</taxon>
        <taxon>Plasmodium</taxon>
        <taxon>Plasmodium (Plasmodium)</taxon>
    </lineage>
</organism>
<keyword evidence="2" id="KW-1133">Transmembrane helix</keyword>
<evidence type="ECO:0000313" key="4">
    <source>
        <dbReference type="Proteomes" id="UP000053562"/>
    </source>
</evidence>
<accession>A0A0J9S1M0</accession>
<dbReference type="Proteomes" id="UP000053562">
    <property type="component" value="Unassembled WGS sequence"/>
</dbReference>
<dbReference type="EMBL" id="KQ234681">
    <property type="protein sequence ID" value="KMZ76595.1"/>
    <property type="molecule type" value="Genomic_DNA"/>
</dbReference>
<feature type="region of interest" description="Disordered" evidence="1">
    <location>
        <begin position="260"/>
        <end position="279"/>
    </location>
</feature>
<evidence type="ECO:0008006" key="5">
    <source>
        <dbReference type="Google" id="ProtNLM"/>
    </source>
</evidence>
<feature type="transmembrane region" description="Helical" evidence="2">
    <location>
        <begin position="432"/>
        <end position="452"/>
    </location>
</feature>
<gene>
    <name evidence="3" type="ORF">PVIIG_05978</name>
</gene>
<protein>
    <recommendedName>
        <fullName evidence="5">Variable surface protein Vir18</fullName>
    </recommendedName>
</protein>
<keyword evidence="2" id="KW-0812">Transmembrane</keyword>
<reference evidence="3 4" key="1">
    <citation type="submission" date="2011-08" db="EMBL/GenBank/DDBJ databases">
        <title>The Genome Sequence of Plasmodium vivax India VII.</title>
        <authorList>
            <consortium name="The Broad Institute Genome Sequencing Platform"/>
            <consortium name="The Broad Institute Genome Sequencing Center for Infectious Disease"/>
            <person name="Neafsey D."/>
            <person name="Carlton J."/>
            <person name="Barnwell J."/>
            <person name="Collins W."/>
            <person name="Escalante A."/>
            <person name="Mullikin J."/>
            <person name="Saul A."/>
            <person name="Guigo R."/>
            <person name="Camara F."/>
            <person name="Young S.K."/>
            <person name="Zeng Q."/>
            <person name="Gargeya S."/>
            <person name="Fitzgerald M."/>
            <person name="Haas B."/>
            <person name="Abouelleil A."/>
            <person name="Alvarado L."/>
            <person name="Arachchi H.M."/>
            <person name="Berlin A."/>
            <person name="Brown A."/>
            <person name="Chapman S.B."/>
            <person name="Chen Z."/>
            <person name="Dunbar C."/>
            <person name="Freedman E."/>
            <person name="Gearin G."/>
            <person name="Gellesch M."/>
            <person name="Goldberg J."/>
            <person name="Griggs A."/>
            <person name="Gujja S."/>
            <person name="Heiman D."/>
            <person name="Howarth C."/>
            <person name="Larson L."/>
            <person name="Lui A."/>
            <person name="MacDonald P.J.P."/>
            <person name="Montmayeur A."/>
            <person name="Murphy C."/>
            <person name="Neiman D."/>
            <person name="Pearson M."/>
            <person name="Priest M."/>
            <person name="Roberts A."/>
            <person name="Saif S."/>
            <person name="Shea T."/>
            <person name="Shenoy N."/>
            <person name="Sisk P."/>
            <person name="Stolte C."/>
            <person name="Sykes S."/>
            <person name="Wortman J."/>
            <person name="Nusbaum C."/>
            <person name="Birren B."/>
        </authorList>
    </citation>
    <scope>NUCLEOTIDE SEQUENCE [LARGE SCALE GENOMIC DNA]</scope>
    <source>
        <strain evidence="3 4">India VII</strain>
    </source>
</reference>
<keyword evidence="2" id="KW-0472">Membrane</keyword>
<name>A0A0J9S1M0_PLAVI</name>
<dbReference type="AlphaFoldDB" id="A0A0J9S1M0"/>